<dbReference type="InterPro" id="IPR055099">
    <property type="entry name" value="Ig_NUP210_7th"/>
</dbReference>
<dbReference type="Pfam" id="PF22962">
    <property type="entry name" value="Ig_NUP210_7th"/>
    <property type="match status" value="1"/>
</dbReference>
<evidence type="ECO:0000259" key="3">
    <source>
        <dbReference type="Pfam" id="PF22967"/>
    </source>
</evidence>
<dbReference type="Pfam" id="PF24935">
    <property type="entry name" value="Ig_NUP210_6th"/>
    <property type="match status" value="1"/>
</dbReference>
<feature type="chain" id="PRO_5007286277" description="Nuclear pore membrane glycoprotein 210" evidence="1">
    <location>
        <begin position="17"/>
        <end position="834"/>
    </location>
</feature>
<dbReference type="InterPro" id="IPR055096">
    <property type="entry name" value="Ig_NUP210_1st"/>
</dbReference>
<feature type="domain" description="NUP210 Ig-like" evidence="5">
    <location>
        <begin position="497"/>
        <end position="569"/>
    </location>
</feature>
<organism evidence="7">
    <name type="scientific">Rhipicephalus appendiculatus</name>
    <name type="common">Brown ear tick</name>
    <dbReference type="NCBI Taxonomy" id="34631"/>
    <lineage>
        <taxon>Eukaryota</taxon>
        <taxon>Metazoa</taxon>
        <taxon>Ecdysozoa</taxon>
        <taxon>Arthropoda</taxon>
        <taxon>Chelicerata</taxon>
        <taxon>Arachnida</taxon>
        <taxon>Acari</taxon>
        <taxon>Parasitiformes</taxon>
        <taxon>Ixodida</taxon>
        <taxon>Ixodoidea</taxon>
        <taxon>Ixodidae</taxon>
        <taxon>Rhipicephalinae</taxon>
        <taxon>Rhipicephalus</taxon>
        <taxon>Rhipicephalus</taxon>
    </lineage>
</organism>
<feature type="domain" description="NUP210 Ig-like" evidence="3">
    <location>
        <begin position="17"/>
        <end position="106"/>
    </location>
</feature>
<dbReference type="Pfam" id="PF24991">
    <property type="entry name" value="Ig_NUP210_4th"/>
    <property type="match status" value="1"/>
</dbReference>
<dbReference type="GO" id="GO:0005643">
    <property type="term" value="C:nuclear pore"/>
    <property type="evidence" value="ECO:0007669"/>
    <property type="project" value="TreeGrafter"/>
</dbReference>
<dbReference type="InterPro" id="IPR056898">
    <property type="entry name" value="Ig_NUP210_6th"/>
</dbReference>
<dbReference type="InterPro" id="IPR045197">
    <property type="entry name" value="NUP210-like"/>
</dbReference>
<feature type="signal peptide" evidence="1">
    <location>
        <begin position="1"/>
        <end position="16"/>
    </location>
</feature>
<reference evidence="7" key="1">
    <citation type="journal article" date="2016" name="Ticks Tick Borne Dis.">
        <title>De novo assembly and annotation of the salivary gland transcriptome of Rhipicephalus appendiculatus male and female ticks during blood feeding.</title>
        <authorList>
            <person name="de Castro M.H."/>
            <person name="de Klerk D."/>
            <person name="Pienaar R."/>
            <person name="Latif A.A."/>
            <person name="Rees D.J."/>
            <person name="Mans B.J."/>
        </authorList>
    </citation>
    <scope>NUCLEOTIDE SEQUENCE</scope>
    <source>
        <tissue evidence="7">Salivary glands</tissue>
    </source>
</reference>
<dbReference type="Pfam" id="PF26184">
    <property type="entry name" value="Ig_NUP210_8th"/>
    <property type="match status" value="1"/>
</dbReference>
<dbReference type="PANTHER" id="PTHR23019:SF0">
    <property type="entry name" value="NUCLEAR PORE MEMBRANE GLYCOPROTEIN 210"/>
    <property type="match status" value="1"/>
</dbReference>
<keyword evidence="1" id="KW-0732">Signal</keyword>
<evidence type="ECO:0000259" key="2">
    <source>
        <dbReference type="Pfam" id="PF22962"/>
    </source>
</evidence>
<dbReference type="EMBL" id="GEDV01005261">
    <property type="protein sequence ID" value="JAP83296.1"/>
    <property type="molecule type" value="Transcribed_RNA"/>
</dbReference>
<evidence type="ECO:0000259" key="4">
    <source>
        <dbReference type="Pfam" id="PF22969"/>
    </source>
</evidence>
<dbReference type="Pfam" id="PF22967">
    <property type="entry name" value="Ig_NUP210_1st"/>
    <property type="match status" value="1"/>
</dbReference>
<feature type="domain" description="NUP210 Ig-like" evidence="4">
    <location>
        <begin position="118"/>
        <end position="156"/>
    </location>
</feature>
<accession>A0A131YYN9</accession>
<sequence length="834" mass="90127">MSPHFLFVVVLCAAEAARLDVSRVLLPLRHEVATNFTLGVVDADESGCYQWTSSRPEVATVFTGGPCSRQANVSAVWDQASRQEAAIVVAHQLSTGEKLECAVVVDRLASLKLVGATLLLLEGSPRPLQVTGQDPQGDTFSSLDGISFDWSLQQDEPVLRFAPEGPADLQGRAILVQGQAVGTAWLSVRPAHAAYAHVAPQRLQLRVVDSVQIEPSVVFLLTGCQACFHLQPERDVNLEPVLRSEDEQVARVEGMCTWAQNLGHTRLLLADSPAAINPADVHVVRPSYLRLSHSPGESWVLERQATYQVLVQIFDEHHHEVHAGKELELRVHFPAEYFDVLGSTENGTFHQVQALRTGKTVIRAELQGCRRPDGALLRATTSGEQEVSIEEPLSVQPEAVLLPWDPEAQPVHKVRVHVQGGTGAPVRWKLEAPPAWAHLDDVGPVVATLVTSGGPGRVQLVAHDGHLALARMHVSIVPVAELEAMGSPVLEAELPDGELLVSVAMYGRHPEDQELKLFDDCSQVSLAVEVVDKRIIKHIPGAGGPPIGCGCTSLRLQCQAAGHTRLQLSHGPLRSTVLLGCYKPLRAVHPAKAAAVAYGAIKEVAFEGGPRPWPMLPAGYRVQLSSSTAELVRFMRIVDPYRRNRDLHVFRVLCQAVGETVLTLSVGNNVSASLPSPASCVVAIRFVCATPSSLELRLSSSSSSNNQVASNGGPVELELVVREAGGRRLANVSSLDVLWDLSDYRLAKLDSHRDVTTHVDGSAGYRRTSKDFQVLRPRGKAGTLTVTARIRGFSAHMLRQAALPMQQVPTVSGSLQMELVEGLSATSSAPHQEL</sequence>
<evidence type="ECO:0000313" key="7">
    <source>
        <dbReference type="EMBL" id="JAP83296.1"/>
    </source>
</evidence>
<dbReference type="PANTHER" id="PTHR23019">
    <property type="entry name" value="NUCLEAR PORE MEMBRANE GLYCOPROTEIN GP210-RELATED"/>
    <property type="match status" value="1"/>
</dbReference>
<dbReference type="InterPro" id="IPR055097">
    <property type="entry name" value="Ig_NUP210_2nd"/>
</dbReference>
<dbReference type="AlphaFoldDB" id="A0A131YYN9"/>
<evidence type="ECO:0000259" key="5">
    <source>
        <dbReference type="Pfam" id="PF24935"/>
    </source>
</evidence>
<dbReference type="Pfam" id="PF22969">
    <property type="entry name" value="Ig_NUP210_2nd"/>
    <property type="match status" value="1"/>
</dbReference>
<protein>
    <recommendedName>
        <fullName evidence="8">Nuclear pore membrane glycoprotein 210</fullName>
    </recommendedName>
</protein>
<evidence type="ECO:0000256" key="1">
    <source>
        <dbReference type="SAM" id="SignalP"/>
    </source>
</evidence>
<feature type="domain" description="NUP210 Ig-like" evidence="2">
    <location>
        <begin position="588"/>
        <end position="689"/>
    </location>
</feature>
<evidence type="ECO:0008006" key="8">
    <source>
        <dbReference type="Google" id="ProtNLM"/>
    </source>
</evidence>
<evidence type="ECO:0000259" key="6">
    <source>
        <dbReference type="Pfam" id="PF24991"/>
    </source>
</evidence>
<proteinExistence type="predicted"/>
<name>A0A131YYN9_RHIAP</name>
<dbReference type="InterPro" id="IPR056897">
    <property type="entry name" value="Ig_NUP210_4th"/>
</dbReference>
<feature type="domain" description="NUP210 fourth Ig-like" evidence="6">
    <location>
        <begin position="296"/>
        <end position="369"/>
    </location>
</feature>